<keyword evidence="1" id="KW-1133">Transmembrane helix</keyword>
<dbReference type="RefSeq" id="WP_188925737.1">
    <property type="nucleotide sequence ID" value="NZ_BMQI01000030.1"/>
</dbReference>
<evidence type="ECO:0000313" key="3">
    <source>
        <dbReference type="Proteomes" id="UP001139408"/>
    </source>
</evidence>
<keyword evidence="1" id="KW-0472">Membrane</keyword>
<gene>
    <name evidence="2" type="ORF">L2749_14065</name>
</gene>
<name>A0A9X1Z662_9GAMM</name>
<comment type="caution">
    <text evidence="2">The sequence shown here is derived from an EMBL/GenBank/DDBJ whole genome shotgun (WGS) entry which is preliminary data.</text>
</comment>
<sequence length="74" mass="8693">MKIDCSKMANKSDLMALILTFICIIGFCIIAFIASYNHFIAGFFSASLVWNWRRWLYMPLDKLLDKLWPEQKNS</sequence>
<evidence type="ECO:0000313" key="2">
    <source>
        <dbReference type="EMBL" id="MCL1106368.1"/>
    </source>
</evidence>
<dbReference type="AlphaFoldDB" id="A0A9X1Z662"/>
<keyword evidence="3" id="KW-1185">Reference proteome</keyword>
<feature type="transmembrane region" description="Helical" evidence="1">
    <location>
        <begin position="12"/>
        <end position="33"/>
    </location>
</feature>
<accession>A0A9X1Z662</accession>
<organism evidence="2 3">
    <name type="scientific">Shewanella algicola</name>
    <dbReference type="NCBI Taxonomy" id="640633"/>
    <lineage>
        <taxon>Bacteria</taxon>
        <taxon>Pseudomonadati</taxon>
        <taxon>Pseudomonadota</taxon>
        <taxon>Gammaproteobacteria</taxon>
        <taxon>Alteromonadales</taxon>
        <taxon>Shewanellaceae</taxon>
        <taxon>Shewanella</taxon>
    </lineage>
</organism>
<evidence type="ECO:0000256" key="1">
    <source>
        <dbReference type="SAM" id="Phobius"/>
    </source>
</evidence>
<dbReference type="EMBL" id="JAKILJ010000032">
    <property type="protein sequence ID" value="MCL1106368.1"/>
    <property type="molecule type" value="Genomic_DNA"/>
</dbReference>
<reference evidence="2" key="1">
    <citation type="submission" date="2022-01" db="EMBL/GenBank/DDBJ databases">
        <title>Whole genome-based taxonomy of the Shewanellaceae.</title>
        <authorList>
            <person name="Martin-Rodriguez A.J."/>
        </authorList>
    </citation>
    <scope>NUCLEOTIDE SEQUENCE</scope>
    <source>
        <strain evidence="2">DSM 23803</strain>
    </source>
</reference>
<proteinExistence type="predicted"/>
<protein>
    <submittedName>
        <fullName evidence="2">Uncharacterized protein</fullName>
    </submittedName>
</protein>
<dbReference type="Proteomes" id="UP001139408">
    <property type="component" value="Unassembled WGS sequence"/>
</dbReference>
<keyword evidence="1" id="KW-0812">Transmembrane</keyword>